<dbReference type="OrthoDB" id="2792799at2759"/>
<keyword evidence="4" id="KW-1185">Reference proteome</keyword>
<feature type="non-terminal residue" evidence="3">
    <location>
        <position position="267"/>
    </location>
</feature>
<dbReference type="STRING" id="139420.A0A371D5C5"/>
<feature type="domain" description="Integrase core" evidence="2">
    <location>
        <begin position="2"/>
        <end position="84"/>
    </location>
</feature>
<feature type="region of interest" description="Disordered" evidence="1">
    <location>
        <begin position="104"/>
        <end position="180"/>
    </location>
</feature>
<dbReference type="AlphaFoldDB" id="A0A371D5C5"/>
<protein>
    <recommendedName>
        <fullName evidence="2">Integrase core domain-containing protein</fullName>
    </recommendedName>
</protein>
<evidence type="ECO:0000313" key="4">
    <source>
        <dbReference type="Proteomes" id="UP000256964"/>
    </source>
</evidence>
<accession>A0A371D5C5</accession>
<feature type="compositionally biased region" description="Low complexity" evidence="1">
    <location>
        <begin position="140"/>
        <end position="160"/>
    </location>
</feature>
<dbReference type="Pfam" id="PF24764">
    <property type="entry name" value="rva_4"/>
    <property type="match status" value="1"/>
</dbReference>
<feature type="non-terminal residue" evidence="3">
    <location>
        <position position="1"/>
    </location>
</feature>
<evidence type="ECO:0000313" key="3">
    <source>
        <dbReference type="EMBL" id="RDX47709.1"/>
    </source>
</evidence>
<dbReference type="EMBL" id="KZ857416">
    <property type="protein sequence ID" value="RDX47709.1"/>
    <property type="molecule type" value="Genomic_DNA"/>
</dbReference>
<name>A0A371D5C5_9APHY</name>
<reference evidence="3 4" key="1">
    <citation type="journal article" date="2018" name="Biotechnol. Biofuels">
        <title>Integrative visual omics of the white-rot fungus Polyporus brumalis exposes the biotechnological potential of its oxidative enzymes for delignifying raw plant biomass.</title>
        <authorList>
            <person name="Miyauchi S."/>
            <person name="Rancon A."/>
            <person name="Drula E."/>
            <person name="Hage H."/>
            <person name="Chaduli D."/>
            <person name="Favel A."/>
            <person name="Grisel S."/>
            <person name="Henrissat B."/>
            <person name="Herpoel-Gimbert I."/>
            <person name="Ruiz-Duenas F.J."/>
            <person name="Chevret D."/>
            <person name="Hainaut M."/>
            <person name="Lin J."/>
            <person name="Wang M."/>
            <person name="Pangilinan J."/>
            <person name="Lipzen A."/>
            <person name="Lesage-Meessen L."/>
            <person name="Navarro D."/>
            <person name="Riley R."/>
            <person name="Grigoriev I.V."/>
            <person name="Zhou S."/>
            <person name="Raouche S."/>
            <person name="Rosso M.N."/>
        </authorList>
    </citation>
    <scope>NUCLEOTIDE SEQUENCE [LARGE SCALE GENOMIC DNA]</scope>
    <source>
        <strain evidence="3 4">BRFM 1820</strain>
    </source>
</reference>
<dbReference type="PANTHER" id="PTHR46791">
    <property type="entry name" value="EXPRESSED PROTEIN"/>
    <property type="match status" value="1"/>
</dbReference>
<proteinExistence type="predicted"/>
<dbReference type="Proteomes" id="UP000256964">
    <property type="component" value="Unassembled WGS sequence"/>
</dbReference>
<organism evidence="3 4">
    <name type="scientific">Lentinus brumalis</name>
    <dbReference type="NCBI Taxonomy" id="2498619"/>
    <lineage>
        <taxon>Eukaryota</taxon>
        <taxon>Fungi</taxon>
        <taxon>Dikarya</taxon>
        <taxon>Basidiomycota</taxon>
        <taxon>Agaricomycotina</taxon>
        <taxon>Agaricomycetes</taxon>
        <taxon>Polyporales</taxon>
        <taxon>Polyporaceae</taxon>
        <taxon>Lentinus</taxon>
    </lineage>
</organism>
<sequence length="267" mass="30682">SSTRNVRIERMWLEVGTQFAIYWRAFFTRLERRHALDPEKPSHLWLLHHLFLDEINKSCMAFQQEWNHHPISGAGRNQTPADMRFLSDLRQGFLPGTDFNDVDPHILSESYGTEGPPRNLRQGQTGAGHYDEDPTEENPSQDTNSSTESDSSSDSLDSSSGFAREQERHIRHPPIPVPDSNCPFSNEELGIFLEALQQIREAEIVPENYGLLEEEWEGETYGDVETLNRGRGGREDPITLPFALWWPRAVYWVQGLELMSQMLLDTD</sequence>
<gene>
    <name evidence="3" type="ORF">OH76DRAFT_1323890</name>
</gene>
<dbReference type="InterPro" id="IPR058913">
    <property type="entry name" value="Integrase_dom_put"/>
</dbReference>
<evidence type="ECO:0000259" key="2">
    <source>
        <dbReference type="Pfam" id="PF24764"/>
    </source>
</evidence>
<evidence type="ECO:0000256" key="1">
    <source>
        <dbReference type="SAM" id="MobiDB-lite"/>
    </source>
</evidence>